<accession>A0A9W9T4S8</accession>
<gene>
    <name evidence="6" type="ORF">N7449_003871</name>
</gene>
<protein>
    <submittedName>
        <fullName evidence="6">Polyketide synthase</fullName>
    </submittedName>
</protein>
<organism evidence="6 7">
    <name type="scientific">Penicillium cf. viridicatum</name>
    <dbReference type="NCBI Taxonomy" id="2972119"/>
    <lineage>
        <taxon>Eukaryota</taxon>
        <taxon>Fungi</taxon>
        <taxon>Dikarya</taxon>
        <taxon>Ascomycota</taxon>
        <taxon>Pezizomycotina</taxon>
        <taxon>Eurotiomycetes</taxon>
        <taxon>Eurotiomycetidae</taxon>
        <taxon>Eurotiales</taxon>
        <taxon>Aspergillaceae</taxon>
        <taxon>Penicillium</taxon>
    </lineage>
</organism>
<keyword evidence="3" id="KW-0808">Transferase</keyword>
<dbReference type="GO" id="GO:0006633">
    <property type="term" value="P:fatty acid biosynthetic process"/>
    <property type="evidence" value="ECO:0007669"/>
    <property type="project" value="TreeGrafter"/>
</dbReference>
<evidence type="ECO:0000313" key="6">
    <source>
        <dbReference type="EMBL" id="KAJ5209492.1"/>
    </source>
</evidence>
<feature type="signal peptide" evidence="4">
    <location>
        <begin position="1"/>
        <end position="30"/>
    </location>
</feature>
<dbReference type="EMBL" id="JAPQKQ010000002">
    <property type="protein sequence ID" value="KAJ5209492.1"/>
    <property type="molecule type" value="Genomic_DNA"/>
</dbReference>
<proteinExistence type="predicted"/>
<feature type="chain" id="PRO_5040791628" evidence="4">
    <location>
        <begin position="31"/>
        <end position="141"/>
    </location>
</feature>
<sequence>MNYSQLQPLTSSLLLRYFFVLFSSLASVVGNRSQSNYGAANLFMTSLAAQRKRKGLVGSVLDIGMVLGIGYTSQNGIYETSLRKFNYVPISEPKFHVMFTEAISAGRPESETTQPEITTGLHRIAESGDINEKAFWAGKPI</sequence>
<reference evidence="6" key="2">
    <citation type="journal article" date="2023" name="IMA Fungus">
        <title>Comparative genomic study of the Penicillium genus elucidates a diverse pangenome and 15 lateral gene transfer events.</title>
        <authorList>
            <person name="Petersen C."/>
            <person name="Sorensen T."/>
            <person name="Nielsen M.R."/>
            <person name="Sondergaard T.E."/>
            <person name="Sorensen J.L."/>
            <person name="Fitzpatrick D.A."/>
            <person name="Frisvad J.C."/>
            <person name="Nielsen K.L."/>
        </authorList>
    </citation>
    <scope>NUCLEOTIDE SEQUENCE</scope>
    <source>
        <strain evidence="6">IBT 20477</strain>
    </source>
</reference>
<dbReference type="PANTHER" id="PTHR43775">
    <property type="entry name" value="FATTY ACID SYNTHASE"/>
    <property type="match status" value="1"/>
</dbReference>
<dbReference type="InterPro" id="IPR013968">
    <property type="entry name" value="PKS_KR"/>
</dbReference>
<evidence type="ECO:0000259" key="5">
    <source>
        <dbReference type="Pfam" id="PF08659"/>
    </source>
</evidence>
<dbReference type="Pfam" id="PF08659">
    <property type="entry name" value="KR"/>
    <property type="match status" value="1"/>
</dbReference>
<keyword evidence="7" id="KW-1185">Reference proteome</keyword>
<keyword evidence="2" id="KW-0597">Phosphoprotein</keyword>
<evidence type="ECO:0000256" key="3">
    <source>
        <dbReference type="ARBA" id="ARBA00022679"/>
    </source>
</evidence>
<name>A0A9W9T4S8_9EURO</name>
<dbReference type="Gene3D" id="3.40.50.720">
    <property type="entry name" value="NAD(P)-binding Rossmann-like Domain"/>
    <property type="match status" value="1"/>
</dbReference>
<keyword evidence="1" id="KW-0596">Phosphopantetheine</keyword>
<dbReference type="PANTHER" id="PTHR43775:SF20">
    <property type="entry name" value="HYBRID PKS-NRPS SYNTHETASE APDA"/>
    <property type="match status" value="1"/>
</dbReference>
<dbReference type="InterPro" id="IPR036291">
    <property type="entry name" value="NAD(P)-bd_dom_sf"/>
</dbReference>
<dbReference type="Proteomes" id="UP001150942">
    <property type="component" value="Unassembled WGS sequence"/>
</dbReference>
<dbReference type="InterPro" id="IPR050091">
    <property type="entry name" value="PKS_NRPS_Biosynth_Enz"/>
</dbReference>
<dbReference type="GO" id="GO:0044550">
    <property type="term" value="P:secondary metabolite biosynthetic process"/>
    <property type="evidence" value="ECO:0007669"/>
    <property type="project" value="TreeGrafter"/>
</dbReference>
<dbReference type="SUPFAM" id="SSF51735">
    <property type="entry name" value="NAD(P)-binding Rossmann-fold domains"/>
    <property type="match status" value="1"/>
</dbReference>
<dbReference type="AlphaFoldDB" id="A0A9W9T4S8"/>
<feature type="domain" description="Ketoreductase (KR)" evidence="5">
    <location>
        <begin position="18"/>
        <end position="66"/>
    </location>
</feature>
<comment type="caution">
    <text evidence="6">The sequence shown here is derived from an EMBL/GenBank/DDBJ whole genome shotgun (WGS) entry which is preliminary data.</text>
</comment>
<dbReference type="GO" id="GO:0004312">
    <property type="term" value="F:fatty acid synthase activity"/>
    <property type="evidence" value="ECO:0007669"/>
    <property type="project" value="TreeGrafter"/>
</dbReference>
<keyword evidence="4" id="KW-0732">Signal</keyword>
<dbReference type="OrthoDB" id="329835at2759"/>
<reference evidence="6" key="1">
    <citation type="submission" date="2022-11" db="EMBL/GenBank/DDBJ databases">
        <authorList>
            <person name="Petersen C."/>
        </authorList>
    </citation>
    <scope>NUCLEOTIDE SEQUENCE</scope>
    <source>
        <strain evidence="6">IBT 20477</strain>
    </source>
</reference>
<evidence type="ECO:0000256" key="1">
    <source>
        <dbReference type="ARBA" id="ARBA00022450"/>
    </source>
</evidence>
<evidence type="ECO:0000256" key="4">
    <source>
        <dbReference type="SAM" id="SignalP"/>
    </source>
</evidence>
<evidence type="ECO:0000256" key="2">
    <source>
        <dbReference type="ARBA" id="ARBA00022553"/>
    </source>
</evidence>
<evidence type="ECO:0000313" key="7">
    <source>
        <dbReference type="Proteomes" id="UP001150942"/>
    </source>
</evidence>